<evidence type="ECO:0000313" key="2">
    <source>
        <dbReference type="Proteomes" id="UP000178908"/>
    </source>
</evidence>
<accession>A0A1F8F5V8</accession>
<dbReference type="AlphaFoldDB" id="A0A1F8F5V8"/>
<dbReference type="EMBL" id="MGJO01000048">
    <property type="protein sequence ID" value="OGN08531.1"/>
    <property type="molecule type" value="Genomic_DNA"/>
</dbReference>
<evidence type="ECO:0008006" key="3">
    <source>
        <dbReference type="Google" id="ProtNLM"/>
    </source>
</evidence>
<dbReference type="Gene3D" id="3.40.50.10400">
    <property type="entry name" value="Hypothetical protein PA1492"/>
    <property type="match status" value="1"/>
</dbReference>
<proteinExistence type="predicted"/>
<reference evidence="1 2" key="1">
    <citation type="journal article" date="2016" name="Nat. Commun.">
        <title>Thousands of microbial genomes shed light on interconnected biogeochemical processes in an aquifer system.</title>
        <authorList>
            <person name="Anantharaman K."/>
            <person name="Brown C.T."/>
            <person name="Hug L.A."/>
            <person name="Sharon I."/>
            <person name="Castelle C.J."/>
            <person name="Probst A.J."/>
            <person name="Thomas B.C."/>
            <person name="Singh A."/>
            <person name="Wilkins M.J."/>
            <person name="Karaoz U."/>
            <person name="Brodie E.L."/>
            <person name="Williams K.H."/>
            <person name="Hubbard S.S."/>
            <person name="Banfield J.F."/>
        </authorList>
    </citation>
    <scope>NUCLEOTIDE SEQUENCE [LARGE SCALE GENOMIC DNA]</scope>
</reference>
<organism evidence="1 2">
    <name type="scientific">Candidatus Yanofskybacteria bacterium RIFCSPHIGHO2_02_FULL_39_10</name>
    <dbReference type="NCBI Taxonomy" id="1802674"/>
    <lineage>
        <taxon>Bacteria</taxon>
        <taxon>Candidatus Yanofskyibacteriota</taxon>
    </lineage>
</organism>
<sequence length="157" mass="17802">MLLKYYSEANLKEIGEAKSYAELLFVAIEVLQTIHEESFLRPVAIICGPISTGGKGSRQANLEIFARAINRVSAGGLCVFSQMPFENDMERIFKSSPRLQGLRLLEEFYLPIFEMKFISLMCFLPGWEKSVGASWEHEQAKRLGIPIIYLAQSYVDD</sequence>
<evidence type="ECO:0000313" key="1">
    <source>
        <dbReference type="EMBL" id="OGN08531.1"/>
    </source>
</evidence>
<dbReference type="Pfam" id="PF14359">
    <property type="entry name" value="DUF4406"/>
    <property type="match status" value="1"/>
</dbReference>
<gene>
    <name evidence="1" type="ORF">A3C61_01915</name>
</gene>
<protein>
    <recommendedName>
        <fullName evidence="3">DUF4406 domain-containing protein</fullName>
    </recommendedName>
</protein>
<dbReference type="SUPFAM" id="SSF52309">
    <property type="entry name" value="N-(deoxy)ribosyltransferase-like"/>
    <property type="match status" value="1"/>
</dbReference>
<name>A0A1F8F5V8_9BACT</name>
<comment type="caution">
    <text evidence="1">The sequence shown here is derived from an EMBL/GenBank/DDBJ whole genome shotgun (WGS) entry which is preliminary data.</text>
</comment>
<dbReference type="InterPro" id="IPR025518">
    <property type="entry name" value="DUF4406"/>
</dbReference>
<dbReference type="Proteomes" id="UP000178908">
    <property type="component" value="Unassembled WGS sequence"/>
</dbReference>